<evidence type="ECO:0000313" key="8">
    <source>
        <dbReference type="EMBL" id="KKA06044.1"/>
    </source>
</evidence>
<keyword evidence="2" id="KW-1003">Cell membrane</keyword>
<proteinExistence type="predicted"/>
<accession>A0A0F4XJ74</accession>
<keyword evidence="3 7" id="KW-0812">Transmembrane</keyword>
<evidence type="ECO:0000256" key="7">
    <source>
        <dbReference type="SAM" id="Phobius"/>
    </source>
</evidence>
<dbReference type="Pfam" id="PF02653">
    <property type="entry name" value="BPD_transp_2"/>
    <property type="match status" value="1"/>
</dbReference>
<sequence>MKLLDKMLAGKRNLLGVALLALLIFVVFPLTLDAFRLNMVGKYLTYAFVAVGLVLCWGYGGILSLGQGVFFGVGGYCMAMFLKLEASDPQSTKIQSTPGIPDFMDWNQITELPWLWVPFHSFSFTLLAVILVPVVLAFIIGMALFKRRVGDVYFSIVSQAIALILTVLIVGQQGLTGGVNGITDLKTLLGWDLRSDSAKLLLYFINAALLFGCIFIGRFVLASKLGRLLMAMRDKEERVRFSGYDVASFKIFVFCIAAAFSAIGGAMFALQVGFMSPSFVGIVPSIEMVIFAAVGGRMSLLGAVYGALLVNYGKTYFSESFPELWLYLMGGLFIAVVMYFPNGLAGLWDSHGRQTLGRLLRRTPQQAAVAAPLPETPRTAPPTPAPERPSLETQP</sequence>
<feature type="compositionally biased region" description="Low complexity" evidence="6">
    <location>
        <begin position="367"/>
        <end position="378"/>
    </location>
</feature>
<evidence type="ECO:0000256" key="3">
    <source>
        <dbReference type="ARBA" id="ARBA00022692"/>
    </source>
</evidence>
<reference evidence="8 9" key="1">
    <citation type="submission" date="2015-03" db="EMBL/GenBank/DDBJ databases">
        <title>Pseudomonas fluorescens 1855-344 Genome sequencing and assembly.</title>
        <authorList>
            <person name="Eng W.W.H."/>
            <person name="Gan H.M."/>
            <person name="Savka M.A."/>
        </authorList>
    </citation>
    <scope>NUCLEOTIDE SEQUENCE [LARGE SCALE GENOMIC DNA]</scope>
    <source>
        <strain evidence="8 9">1855-344</strain>
    </source>
</reference>
<dbReference type="GO" id="GO:0005886">
    <property type="term" value="C:plasma membrane"/>
    <property type="evidence" value="ECO:0007669"/>
    <property type="project" value="UniProtKB-SubCell"/>
</dbReference>
<feature type="transmembrane region" description="Helical" evidence="7">
    <location>
        <begin position="324"/>
        <end position="341"/>
    </location>
</feature>
<comment type="subcellular location">
    <subcellularLocation>
        <location evidence="1">Cell inner membrane</location>
        <topology evidence="1">Multi-pass membrane protein</topology>
    </subcellularLocation>
</comment>
<evidence type="ECO:0000256" key="2">
    <source>
        <dbReference type="ARBA" id="ARBA00022475"/>
    </source>
</evidence>
<feature type="transmembrane region" description="Helical" evidence="7">
    <location>
        <begin position="122"/>
        <end position="145"/>
    </location>
</feature>
<dbReference type="InterPro" id="IPR043428">
    <property type="entry name" value="LivM-like"/>
</dbReference>
<evidence type="ECO:0000256" key="6">
    <source>
        <dbReference type="SAM" id="MobiDB-lite"/>
    </source>
</evidence>
<dbReference type="PANTHER" id="PTHR30482">
    <property type="entry name" value="HIGH-AFFINITY BRANCHED-CHAIN AMINO ACID TRANSPORT SYSTEM PERMEASE"/>
    <property type="match status" value="1"/>
</dbReference>
<evidence type="ECO:0000256" key="5">
    <source>
        <dbReference type="ARBA" id="ARBA00023136"/>
    </source>
</evidence>
<feature type="transmembrane region" description="Helical" evidence="7">
    <location>
        <begin position="288"/>
        <end position="312"/>
    </location>
</feature>
<feature type="region of interest" description="Disordered" evidence="6">
    <location>
        <begin position="367"/>
        <end position="395"/>
    </location>
</feature>
<protein>
    <submittedName>
        <fullName evidence="8">Urea ABC transporter permease</fullName>
    </submittedName>
</protein>
<dbReference type="OrthoDB" id="9034298at2"/>
<dbReference type="PATRIC" id="fig|132476.4.peg.2685"/>
<evidence type="ECO:0000256" key="4">
    <source>
        <dbReference type="ARBA" id="ARBA00022989"/>
    </source>
</evidence>
<dbReference type="GO" id="GO:0015658">
    <property type="term" value="F:branched-chain amino acid transmembrane transporter activity"/>
    <property type="evidence" value="ECO:0007669"/>
    <property type="project" value="InterPro"/>
</dbReference>
<evidence type="ECO:0000256" key="1">
    <source>
        <dbReference type="ARBA" id="ARBA00004429"/>
    </source>
</evidence>
<dbReference type="InterPro" id="IPR001851">
    <property type="entry name" value="ABC_transp_permease"/>
</dbReference>
<keyword evidence="5 7" id="KW-0472">Membrane</keyword>
<gene>
    <name evidence="8" type="ORF">VP02_20245</name>
</gene>
<feature type="transmembrane region" description="Helical" evidence="7">
    <location>
        <begin position="152"/>
        <end position="171"/>
    </location>
</feature>
<dbReference type="PANTHER" id="PTHR30482:SF4">
    <property type="entry name" value="SLR1201 PROTEIN"/>
    <property type="match status" value="1"/>
</dbReference>
<evidence type="ECO:0000313" key="9">
    <source>
        <dbReference type="Proteomes" id="UP000033662"/>
    </source>
</evidence>
<dbReference type="InterPro" id="IPR017778">
    <property type="entry name" value="ABC_transptr_urea_perm_UrtC"/>
</dbReference>
<dbReference type="CDD" id="cd06581">
    <property type="entry name" value="TM_PBP1_LivM_like"/>
    <property type="match status" value="1"/>
</dbReference>
<feature type="transmembrane region" description="Helical" evidence="7">
    <location>
        <begin position="200"/>
        <end position="221"/>
    </location>
</feature>
<comment type="caution">
    <text evidence="8">The sequence shown here is derived from an EMBL/GenBank/DDBJ whole genome shotgun (WGS) entry which is preliminary data.</text>
</comment>
<dbReference type="Proteomes" id="UP000033662">
    <property type="component" value="Unassembled WGS sequence"/>
</dbReference>
<feature type="transmembrane region" description="Helical" evidence="7">
    <location>
        <begin position="12"/>
        <end position="31"/>
    </location>
</feature>
<dbReference type="AlphaFoldDB" id="A0A0F4XJ74"/>
<dbReference type="NCBIfam" id="TIGR03408">
    <property type="entry name" value="urea_trans_UrtC"/>
    <property type="match status" value="1"/>
</dbReference>
<dbReference type="EMBL" id="JZXC01000021">
    <property type="protein sequence ID" value="KKA06044.1"/>
    <property type="molecule type" value="Genomic_DNA"/>
</dbReference>
<feature type="transmembrane region" description="Helical" evidence="7">
    <location>
        <begin position="242"/>
        <end position="268"/>
    </location>
</feature>
<keyword evidence="4 7" id="KW-1133">Transmembrane helix</keyword>
<feature type="transmembrane region" description="Helical" evidence="7">
    <location>
        <begin position="43"/>
        <end position="62"/>
    </location>
</feature>
<name>A0A0F4XJ74_9PSED</name>
<organism evidence="8 9">
    <name type="scientific">Pseudomonas kilonensis</name>
    <dbReference type="NCBI Taxonomy" id="132476"/>
    <lineage>
        <taxon>Bacteria</taxon>
        <taxon>Pseudomonadati</taxon>
        <taxon>Pseudomonadota</taxon>
        <taxon>Gammaproteobacteria</taxon>
        <taxon>Pseudomonadales</taxon>
        <taxon>Pseudomonadaceae</taxon>
        <taxon>Pseudomonas</taxon>
    </lineage>
</organism>